<feature type="transmembrane region" description="Helical" evidence="7">
    <location>
        <begin position="12"/>
        <end position="35"/>
    </location>
</feature>
<comment type="cofactor">
    <cofactor evidence="1">
        <name>Ca(2+)</name>
        <dbReference type="ChEBI" id="CHEBI:29108"/>
    </cofactor>
</comment>
<dbReference type="PANTHER" id="PTHR42693:SF42">
    <property type="entry name" value="ARYLSULFATASE G"/>
    <property type="match status" value="1"/>
</dbReference>
<organism evidence="9 10">
    <name type="scientific">Candidatus Protochlamydia naegleriophila</name>
    <dbReference type="NCBI Taxonomy" id="389348"/>
    <lineage>
        <taxon>Bacteria</taxon>
        <taxon>Pseudomonadati</taxon>
        <taxon>Chlamydiota</taxon>
        <taxon>Chlamydiia</taxon>
        <taxon>Parachlamydiales</taxon>
        <taxon>Parachlamydiaceae</taxon>
        <taxon>Candidatus Protochlamydia</taxon>
    </lineage>
</organism>
<keyword evidence="5" id="KW-0378">Hydrolase</keyword>
<dbReference type="SUPFAM" id="SSF53649">
    <property type="entry name" value="Alkaline phosphatase-like"/>
    <property type="match status" value="1"/>
</dbReference>
<keyword evidence="7" id="KW-0812">Transmembrane</keyword>
<dbReference type="EMBL" id="LN879502">
    <property type="protein sequence ID" value="CUI17963.1"/>
    <property type="molecule type" value="Genomic_DNA"/>
</dbReference>
<dbReference type="InterPro" id="IPR050738">
    <property type="entry name" value="Sulfatase"/>
</dbReference>
<evidence type="ECO:0000256" key="3">
    <source>
        <dbReference type="ARBA" id="ARBA00022723"/>
    </source>
</evidence>
<evidence type="ECO:0000256" key="1">
    <source>
        <dbReference type="ARBA" id="ARBA00001913"/>
    </source>
</evidence>
<dbReference type="InParanoid" id="A0A0U5K714"/>
<sequence>MNFFTKKPPTGLSVRGLTPVFWLLTIFFFNALLIAEESGKTENGSKNGNKKPNIVFIMTDDVGWGDLGCYGGGENRGCLTPHLDRLAAEGMRFTNYYGQASCTAGRASFITGRIPLRTALSTVLAPGDLNGLEKEDPTIAEALKTLGYQTMQWGKWHLGDRPENFPTAHGFDEMKYMLPYYAGVYAYDYLPLQPDFPVHDEDFMKLWNQIDLSQWEGKAGQAPVKMKKKFTYEDLATADDIIREDVVGYIKKHAKDENPFFLYVCFMKVHNPNNPSPRFKGKSAGGGNYLDSLMELDDNSGQVIQAIRDAGIDENTIVVWTTDNGAWVDAWPDAGYTPFRGMKGTSFEGGFRCPAIVWWPGHIKAGSVANQMMSHMDWWPTFVKLAGGTPPSRIWKDNNGKGIIFDGIDNSDYILGKGPSKRKSFIYINDLSFGGLRINNFKLLYTAKDTWLGPELNLAFPAVYNLWWDPGEAYDAAFNGAAPTRGDLKTSPGRFSGSDHGWIIVLAQPVMTQYFSELVEYPNRPTLPTGGSANQLIDAANNPAALRRLMLLLEPSSQLQK</sequence>
<evidence type="ECO:0000256" key="4">
    <source>
        <dbReference type="ARBA" id="ARBA00022729"/>
    </source>
</evidence>
<dbReference type="PANTHER" id="PTHR42693">
    <property type="entry name" value="ARYLSULFATASE FAMILY MEMBER"/>
    <property type="match status" value="1"/>
</dbReference>
<comment type="similarity">
    <text evidence="2">Belongs to the sulfatase family.</text>
</comment>
<dbReference type="GO" id="GO:0046872">
    <property type="term" value="F:metal ion binding"/>
    <property type="evidence" value="ECO:0007669"/>
    <property type="project" value="UniProtKB-KW"/>
</dbReference>
<dbReference type="AlphaFoldDB" id="A0A0U5K714"/>
<evidence type="ECO:0000313" key="10">
    <source>
        <dbReference type="Proteomes" id="UP000069902"/>
    </source>
</evidence>
<dbReference type="STRING" id="389348.PNK_2367"/>
<protein>
    <submittedName>
        <fullName evidence="9">Putative arylsulfatase</fullName>
    </submittedName>
</protein>
<dbReference type="Gene3D" id="3.30.1120.10">
    <property type="match status" value="1"/>
</dbReference>
<keyword evidence="6" id="KW-0106">Calcium</keyword>
<feature type="domain" description="Sulfatase N-terminal" evidence="8">
    <location>
        <begin position="52"/>
        <end position="387"/>
    </location>
</feature>
<evidence type="ECO:0000256" key="7">
    <source>
        <dbReference type="SAM" id="Phobius"/>
    </source>
</evidence>
<keyword evidence="4" id="KW-0732">Signal</keyword>
<dbReference type="InterPro" id="IPR017850">
    <property type="entry name" value="Alkaline_phosphatase_core_sf"/>
</dbReference>
<proteinExistence type="inferred from homology"/>
<dbReference type="PATRIC" id="fig|389348.3.peg.2656"/>
<dbReference type="CDD" id="cd16142">
    <property type="entry name" value="ARS_like"/>
    <property type="match status" value="1"/>
</dbReference>
<dbReference type="InterPro" id="IPR000917">
    <property type="entry name" value="Sulfatase_N"/>
</dbReference>
<dbReference type="RefSeq" id="WP_051981785.1">
    <property type="nucleotide sequence ID" value="NZ_LN879502.1"/>
</dbReference>
<evidence type="ECO:0000259" key="8">
    <source>
        <dbReference type="Pfam" id="PF00884"/>
    </source>
</evidence>
<dbReference type="Pfam" id="PF00884">
    <property type="entry name" value="Sulfatase"/>
    <property type="match status" value="1"/>
</dbReference>
<keyword evidence="3" id="KW-0479">Metal-binding</keyword>
<dbReference type="Gene3D" id="3.40.720.10">
    <property type="entry name" value="Alkaline Phosphatase, subunit A"/>
    <property type="match status" value="1"/>
</dbReference>
<keyword evidence="7" id="KW-1133">Transmembrane helix</keyword>
<dbReference type="GO" id="GO:0004065">
    <property type="term" value="F:arylsulfatase activity"/>
    <property type="evidence" value="ECO:0007669"/>
    <property type="project" value="TreeGrafter"/>
</dbReference>
<dbReference type="KEGG" id="pnl:PNK_2367"/>
<evidence type="ECO:0000256" key="5">
    <source>
        <dbReference type="ARBA" id="ARBA00022801"/>
    </source>
</evidence>
<evidence type="ECO:0000256" key="6">
    <source>
        <dbReference type="ARBA" id="ARBA00022837"/>
    </source>
</evidence>
<accession>A0A0U5K714</accession>
<keyword evidence="10" id="KW-1185">Reference proteome</keyword>
<evidence type="ECO:0000256" key="2">
    <source>
        <dbReference type="ARBA" id="ARBA00008779"/>
    </source>
</evidence>
<reference evidence="10" key="1">
    <citation type="submission" date="2015-09" db="EMBL/GenBank/DDBJ databases">
        <authorList>
            <person name="Bertelli C."/>
        </authorList>
    </citation>
    <scope>NUCLEOTIDE SEQUENCE [LARGE SCALE GENOMIC DNA]</scope>
    <source>
        <strain evidence="10">KNic</strain>
    </source>
</reference>
<evidence type="ECO:0000313" key="9">
    <source>
        <dbReference type="EMBL" id="CUI17963.1"/>
    </source>
</evidence>
<keyword evidence="7" id="KW-0472">Membrane</keyword>
<name>A0A0U5K714_9BACT</name>
<dbReference type="Proteomes" id="UP000069902">
    <property type="component" value="Chromosome cPNK"/>
</dbReference>
<gene>
    <name evidence="9" type="ORF">PNK_2367</name>
</gene>